<reference evidence="2 3" key="1">
    <citation type="submission" date="2019-02" db="EMBL/GenBank/DDBJ databases">
        <title>Sequencing the genomes of 1000 actinobacteria strains.</title>
        <authorList>
            <person name="Klenk H.-P."/>
        </authorList>
    </citation>
    <scope>NUCLEOTIDE SEQUENCE [LARGE SCALE GENOMIC DNA]</scope>
    <source>
        <strain evidence="2 3">DSM 44509</strain>
    </source>
</reference>
<dbReference type="Gene3D" id="1.10.10.10">
    <property type="entry name" value="Winged helix-like DNA-binding domain superfamily/Winged helix DNA-binding domain"/>
    <property type="match status" value="1"/>
</dbReference>
<dbReference type="AlphaFoldDB" id="A0A4Q7Y7T0"/>
<dbReference type="RefSeq" id="WP_104528036.1">
    <property type="nucleotide sequence ID" value="NZ_POQT01000009.1"/>
</dbReference>
<dbReference type="InterPro" id="IPR051677">
    <property type="entry name" value="AfsR-DnrI-RedD_regulator"/>
</dbReference>
<dbReference type="SUPFAM" id="SSF48452">
    <property type="entry name" value="TPR-like"/>
    <property type="match status" value="1"/>
</dbReference>
<protein>
    <submittedName>
        <fullName evidence="2">Transcriptional regulator</fullName>
    </submittedName>
</protein>
<dbReference type="Pfam" id="PF03704">
    <property type="entry name" value="BTAD"/>
    <property type="match status" value="1"/>
</dbReference>
<dbReference type="InterPro" id="IPR036388">
    <property type="entry name" value="WH-like_DNA-bd_sf"/>
</dbReference>
<dbReference type="SMART" id="SM01043">
    <property type="entry name" value="BTAD"/>
    <property type="match status" value="1"/>
</dbReference>
<evidence type="ECO:0000259" key="1">
    <source>
        <dbReference type="SMART" id="SM01043"/>
    </source>
</evidence>
<feature type="domain" description="Bacterial transcriptional activator" evidence="1">
    <location>
        <begin position="107"/>
        <end position="246"/>
    </location>
</feature>
<dbReference type="InterPro" id="IPR011990">
    <property type="entry name" value="TPR-like_helical_dom_sf"/>
</dbReference>
<dbReference type="OrthoDB" id="5509004at2"/>
<dbReference type="PANTHER" id="PTHR35807">
    <property type="entry name" value="TRANSCRIPTIONAL REGULATOR REDD-RELATED"/>
    <property type="match status" value="1"/>
</dbReference>
<gene>
    <name evidence="2" type="ORF">BKA19_2329</name>
</gene>
<proteinExistence type="predicted"/>
<sequence>MHAFVDDARRAGPSPRAPVVRVLGGLSLTVADRTIAVPPGSRRLLAYLALHPAGVDRRSTAGVLWPSVTDGRAGGNLRSALWRLQQVGCPLVRCERFTLSLDDAVRVDLRELEAWGDRVLDGSATAADLAVPPGPVADLALLPGWYDDWVLVLRERLALRVLHALEALGRLLQAAGRAEAAVEAVQVAVLVDPLRESGQRALIEAHQAAGDWAAARRQYDSFRGMLRREIGVEPSAELTAVATGRRPVPATRL</sequence>
<dbReference type="InterPro" id="IPR005158">
    <property type="entry name" value="BTAD"/>
</dbReference>
<name>A0A4Q7Y7T0_9ACTN</name>
<dbReference type="EMBL" id="SHKV01000001">
    <property type="protein sequence ID" value="RZU32634.1"/>
    <property type="molecule type" value="Genomic_DNA"/>
</dbReference>
<evidence type="ECO:0000313" key="3">
    <source>
        <dbReference type="Proteomes" id="UP000292507"/>
    </source>
</evidence>
<dbReference type="Gene3D" id="1.25.40.10">
    <property type="entry name" value="Tetratricopeptide repeat domain"/>
    <property type="match status" value="1"/>
</dbReference>
<dbReference type="Proteomes" id="UP000292507">
    <property type="component" value="Unassembled WGS sequence"/>
</dbReference>
<comment type="caution">
    <text evidence="2">The sequence shown here is derived from an EMBL/GenBank/DDBJ whole genome shotgun (WGS) entry which is preliminary data.</text>
</comment>
<evidence type="ECO:0000313" key="2">
    <source>
        <dbReference type="EMBL" id="RZU32634.1"/>
    </source>
</evidence>
<accession>A0A4Q7Y7T0</accession>
<organism evidence="2 3">
    <name type="scientific">Blastococcus saxobsidens</name>
    <dbReference type="NCBI Taxonomy" id="138336"/>
    <lineage>
        <taxon>Bacteria</taxon>
        <taxon>Bacillati</taxon>
        <taxon>Actinomycetota</taxon>
        <taxon>Actinomycetes</taxon>
        <taxon>Geodermatophilales</taxon>
        <taxon>Geodermatophilaceae</taxon>
        <taxon>Blastococcus</taxon>
    </lineage>
</organism>
<keyword evidence="3" id="KW-1185">Reference proteome</keyword>